<accession>A0AAD5YS40</accession>
<feature type="transmembrane region" description="Helical" evidence="1">
    <location>
        <begin position="91"/>
        <end position="111"/>
    </location>
</feature>
<keyword evidence="1" id="KW-1133">Transmembrane helix</keyword>
<dbReference type="Proteomes" id="UP001213000">
    <property type="component" value="Unassembled WGS sequence"/>
</dbReference>
<comment type="caution">
    <text evidence="2">The sequence shown here is derived from an EMBL/GenBank/DDBJ whole genome shotgun (WGS) entry which is preliminary data.</text>
</comment>
<protein>
    <recommendedName>
        <fullName evidence="4">Transmembrane protein</fullName>
    </recommendedName>
</protein>
<evidence type="ECO:0000313" key="3">
    <source>
        <dbReference type="Proteomes" id="UP001213000"/>
    </source>
</evidence>
<feature type="transmembrane region" description="Helical" evidence="1">
    <location>
        <begin position="27"/>
        <end position="47"/>
    </location>
</feature>
<feature type="transmembrane region" description="Helical" evidence="1">
    <location>
        <begin position="198"/>
        <end position="220"/>
    </location>
</feature>
<proteinExistence type="predicted"/>
<name>A0AAD5YS40_9AGAR</name>
<reference evidence="2" key="1">
    <citation type="submission" date="2022-07" db="EMBL/GenBank/DDBJ databases">
        <title>Genome Sequence of Leucocoprinus birnbaumii.</title>
        <authorList>
            <person name="Buettner E."/>
        </authorList>
    </citation>
    <scope>NUCLEOTIDE SEQUENCE</scope>
    <source>
        <strain evidence="2">VT141</strain>
    </source>
</reference>
<feature type="transmembrane region" description="Helical" evidence="1">
    <location>
        <begin position="478"/>
        <end position="499"/>
    </location>
</feature>
<gene>
    <name evidence="2" type="ORF">NP233_g10210</name>
</gene>
<keyword evidence="3" id="KW-1185">Reference proteome</keyword>
<dbReference type="AlphaFoldDB" id="A0AAD5YS40"/>
<dbReference type="EMBL" id="JANIEX010001008">
    <property type="protein sequence ID" value="KAJ3561412.1"/>
    <property type="molecule type" value="Genomic_DNA"/>
</dbReference>
<feature type="transmembrane region" description="Helical" evidence="1">
    <location>
        <begin position="123"/>
        <end position="150"/>
    </location>
</feature>
<keyword evidence="1" id="KW-0812">Transmembrane</keyword>
<keyword evidence="1" id="KW-0472">Membrane</keyword>
<evidence type="ECO:0008006" key="4">
    <source>
        <dbReference type="Google" id="ProtNLM"/>
    </source>
</evidence>
<evidence type="ECO:0000256" key="1">
    <source>
        <dbReference type="SAM" id="Phobius"/>
    </source>
</evidence>
<sequence length="508" mass="56362">MHLKFLSPKEPPAMLLPFAFKRRASRVSIFLAAVLEPIVILTLILDVRYGADLFWIVVDVFFCVPLFSIFVHNILRLKLRDWKRCGRLTELILSLLEFCWLLAITIVFSVPSKSNDVWTDFSLLTVIAVMAWFSVVVQAVSTISSVLDIVHLGKQGFRQPYNISLGDPSDGDTTRKIEIFGAPTWAQRYDPESRYVRWARGTSAILCFLLAGVVGVYGLFYRPIETLSGDKTLSRHSWADARPLANLSAPASVIVVFPRFMNASAAGDNQLIRSLSVSVSNSSFDTVNSVNDRCELLTAPFLHVAMREKLQHVMALWCPTSASANIWHPHNSHNTYRRELFYTFDLPRIDDSSSLFSFYMTNITDISSSRDHVINPIMRAARGTLIWPGASLVGLGTFSRWDEIVNPVGAALGISNQLNQILLYSLNSVVQDPSPPAPQRDQSASLKVIFDIVSEDISVEQAAVEDTVVAGFSFVGGVWTFINGLFGLVFGCSLGFLLFGPFSRGPGP</sequence>
<feature type="transmembrane region" description="Helical" evidence="1">
    <location>
        <begin position="53"/>
        <end position="71"/>
    </location>
</feature>
<organism evidence="2 3">
    <name type="scientific">Leucocoprinus birnbaumii</name>
    <dbReference type="NCBI Taxonomy" id="56174"/>
    <lineage>
        <taxon>Eukaryota</taxon>
        <taxon>Fungi</taxon>
        <taxon>Dikarya</taxon>
        <taxon>Basidiomycota</taxon>
        <taxon>Agaricomycotina</taxon>
        <taxon>Agaricomycetes</taxon>
        <taxon>Agaricomycetidae</taxon>
        <taxon>Agaricales</taxon>
        <taxon>Agaricineae</taxon>
        <taxon>Agaricaceae</taxon>
        <taxon>Leucocoprinus</taxon>
    </lineage>
</organism>
<evidence type="ECO:0000313" key="2">
    <source>
        <dbReference type="EMBL" id="KAJ3561412.1"/>
    </source>
</evidence>